<evidence type="ECO:0000313" key="3">
    <source>
        <dbReference type="Proteomes" id="UP001211689"/>
    </source>
</evidence>
<keyword evidence="3" id="KW-1185">Reference proteome</keyword>
<reference evidence="2 3" key="1">
    <citation type="submission" date="2022-07" db="EMBL/GenBank/DDBJ databases">
        <title>Genome Analysis of Selected Gammaproteobacteria from Nigerian Food snails.</title>
        <authorList>
            <person name="Okafor A.C."/>
        </authorList>
    </citation>
    <scope>NUCLEOTIDE SEQUENCE [LARGE SCALE GENOMIC DNA]</scope>
    <source>
        <strain evidence="2 3">Awg 2</strain>
    </source>
</reference>
<protein>
    <recommendedName>
        <fullName evidence="4">Lipoprotein</fullName>
    </recommendedName>
</protein>
<evidence type="ECO:0000313" key="2">
    <source>
        <dbReference type="EMBL" id="MDA8485871.1"/>
    </source>
</evidence>
<dbReference type="RefSeq" id="WP_271472028.1">
    <property type="nucleotide sequence ID" value="NZ_JANEWF010000035.1"/>
</dbReference>
<feature type="compositionally biased region" description="Polar residues" evidence="1">
    <location>
        <begin position="128"/>
        <end position="143"/>
    </location>
</feature>
<accession>A0ABT4YAX0</accession>
<sequence>MRAISFALLSLTAALTMTGCTNRIADLTVASTKNFNMNSTALETGRRVEGNDTIAVVLIPLGEPNIKEAIDRAVERERCAVGLSNVVIDQEFFVFLFGYVKLNVEGNLILDRGLPGCGGMASQYYQPAPAQSQESVPSHSANEAQLERLNRDGLSYEEYQRRYREIVGQ</sequence>
<dbReference type="Proteomes" id="UP001211689">
    <property type="component" value="Unassembled WGS sequence"/>
</dbReference>
<proteinExistence type="predicted"/>
<evidence type="ECO:0008006" key="4">
    <source>
        <dbReference type="Google" id="ProtNLM"/>
    </source>
</evidence>
<dbReference type="PROSITE" id="PS51257">
    <property type="entry name" value="PROKAR_LIPOPROTEIN"/>
    <property type="match status" value="1"/>
</dbReference>
<evidence type="ECO:0000256" key="1">
    <source>
        <dbReference type="SAM" id="MobiDB-lite"/>
    </source>
</evidence>
<organism evidence="2 3">
    <name type="scientific">Metapseudomonas resinovorans</name>
    <name type="common">Pseudomonas resinovorans</name>
    <dbReference type="NCBI Taxonomy" id="53412"/>
    <lineage>
        <taxon>Bacteria</taxon>
        <taxon>Pseudomonadati</taxon>
        <taxon>Pseudomonadota</taxon>
        <taxon>Gammaproteobacteria</taxon>
        <taxon>Pseudomonadales</taxon>
        <taxon>Pseudomonadaceae</taxon>
        <taxon>Metapseudomonas</taxon>
    </lineage>
</organism>
<name>A0ABT4YAX0_METRE</name>
<comment type="caution">
    <text evidence="2">The sequence shown here is derived from an EMBL/GenBank/DDBJ whole genome shotgun (WGS) entry which is preliminary data.</text>
</comment>
<feature type="region of interest" description="Disordered" evidence="1">
    <location>
        <begin position="128"/>
        <end position="149"/>
    </location>
</feature>
<gene>
    <name evidence="2" type="ORF">NNO07_22620</name>
</gene>
<dbReference type="EMBL" id="JANEWF010000035">
    <property type="protein sequence ID" value="MDA8485871.1"/>
    <property type="molecule type" value="Genomic_DNA"/>
</dbReference>